<organism evidence="1 2">
    <name type="scientific">Cymbomonas tetramitiformis</name>
    <dbReference type="NCBI Taxonomy" id="36881"/>
    <lineage>
        <taxon>Eukaryota</taxon>
        <taxon>Viridiplantae</taxon>
        <taxon>Chlorophyta</taxon>
        <taxon>Pyramimonadophyceae</taxon>
        <taxon>Pyramimonadales</taxon>
        <taxon>Pyramimonadaceae</taxon>
        <taxon>Cymbomonas</taxon>
    </lineage>
</organism>
<sequence length="131" mass="15025">MSFSTRLLAEGALRKSVFLKETGLTDFPINAGLYMTALPALDLVIQMFKEEVWSKEYRFRSLAFDDGVEIKWQEPEVPAKVEDHIIKIDVADDKEMHAIMESYCVKTMEVDKPLWQIILLDNRNEGSQSAV</sequence>
<feature type="non-terminal residue" evidence="1">
    <location>
        <position position="131"/>
    </location>
</feature>
<dbReference type="AlphaFoldDB" id="A0AAE0EM57"/>
<reference evidence="1 2" key="1">
    <citation type="journal article" date="2015" name="Genome Biol. Evol.">
        <title>Comparative Genomics of a Bacterivorous Green Alga Reveals Evolutionary Causalities and Consequences of Phago-Mixotrophic Mode of Nutrition.</title>
        <authorList>
            <person name="Burns J.A."/>
            <person name="Paasch A."/>
            <person name="Narechania A."/>
            <person name="Kim E."/>
        </authorList>
    </citation>
    <scope>NUCLEOTIDE SEQUENCE [LARGE SCALE GENOMIC DNA]</scope>
    <source>
        <strain evidence="1 2">PLY_AMNH</strain>
    </source>
</reference>
<accession>A0AAE0EM57</accession>
<protein>
    <submittedName>
        <fullName evidence="1">Uncharacterized protein</fullName>
    </submittedName>
</protein>
<comment type="caution">
    <text evidence="1">The sequence shown here is derived from an EMBL/GenBank/DDBJ whole genome shotgun (WGS) entry which is preliminary data.</text>
</comment>
<dbReference type="Proteomes" id="UP001190700">
    <property type="component" value="Unassembled WGS sequence"/>
</dbReference>
<gene>
    <name evidence="1" type="ORF">CYMTET_56241</name>
</gene>
<name>A0AAE0EM57_9CHLO</name>
<dbReference type="EMBL" id="LGRX02035703">
    <property type="protein sequence ID" value="KAK3233466.1"/>
    <property type="molecule type" value="Genomic_DNA"/>
</dbReference>
<evidence type="ECO:0000313" key="1">
    <source>
        <dbReference type="EMBL" id="KAK3233466.1"/>
    </source>
</evidence>
<keyword evidence="2" id="KW-1185">Reference proteome</keyword>
<proteinExistence type="predicted"/>
<evidence type="ECO:0000313" key="2">
    <source>
        <dbReference type="Proteomes" id="UP001190700"/>
    </source>
</evidence>